<proteinExistence type="predicted"/>
<evidence type="ECO:0008006" key="4">
    <source>
        <dbReference type="Google" id="ProtNLM"/>
    </source>
</evidence>
<reference evidence="2" key="2">
    <citation type="journal article" date="2023" name="Science">
        <title>Genomic signatures of disease resistance in endangered staghorn corals.</title>
        <authorList>
            <person name="Vollmer S.V."/>
            <person name="Selwyn J.D."/>
            <person name="Despard B.A."/>
            <person name="Roesel C.L."/>
        </authorList>
    </citation>
    <scope>NUCLEOTIDE SEQUENCE</scope>
    <source>
        <strain evidence="2">K2</strain>
    </source>
</reference>
<comment type="caution">
    <text evidence="2">The sequence shown here is derived from an EMBL/GenBank/DDBJ whole genome shotgun (WGS) entry which is preliminary data.</text>
</comment>
<feature type="region of interest" description="Disordered" evidence="1">
    <location>
        <begin position="803"/>
        <end position="829"/>
    </location>
</feature>
<dbReference type="PANTHER" id="PTHR31751:SF7">
    <property type="entry name" value="THAP-TYPE DOMAIN-CONTAINING PROTEIN"/>
    <property type="match status" value="1"/>
</dbReference>
<dbReference type="Proteomes" id="UP001249851">
    <property type="component" value="Unassembled WGS sequence"/>
</dbReference>
<keyword evidence="3" id="KW-1185">Reference proteome</keyword>
<evidence type="ECO:0000313" key="2">
    <source>
        <dbReference type="EMBL" id="KAK2549231.1"/>
    </source>
</evidence>
<protein>
    <recommendedName>
        <fullName evidence="4">Transposase</fullName>
    </recommendedName>
</protein>
<feature type="region of interest" description="Disordered" evidence="1">
    <location>
        <begin position="732"/>
        <end position="754"/>
    </location>
</feature>
<dbReference type="EMBL" id="JARQWQ010000129">
    <property type="protein sequence ID" value="KAK2549231.1"/>
    <property type="molecule type" value="Genomic_DNA"/>
</dbReference>
<sequence length="829" mass="93907">MCFVLQRMPLQECYRGRVICNEMAAFPHRRLGRPKLPGSLKTIRLREFVFNHWRGRKHSLGFGERTDSEFAEFLLHRRATNYGGSEEEARDFSVPVEDDGTGALPLFSTPIRGHHASSVNTDVGITGVTQGGIEHVSGSVMFAAILVNAGYCTVQGNPYSGFNCDQSADAVYEDGSTDKTSHLLEDSDDDLEFTFSMASVVEKLVDDQSECDDSSDDDSSNVFEYGNEGVLHSVLEVEDMDISESCLDEERTVTMIEDIVETDETVVNNSQHAHSPEDCAQEPNNLSPLMQSKKVEDNTEVIIKTMKTALDKLTTLDGLEEFVSLQSRSRYLVSQEKLVELVGSTCCEQTDGQKYDAQLSFHSKVVGSSLELTWYCKSGHGRKWVSSETLPSKKRGTIAINDGLLASAVIISGNNYSKFSLLCQALGMQIISEASFLRFQKHCAAPVIEEVWLEMNELVKQIFKDYEEICLCGDGRNDSPGHSARYCVYTLVEHFTSAVVDFSVIDKRESGGNSTTMEKEALRRLLEKLAVGFPFQELTTDASPAVIKLVRELKEKYPQLMELFHSLDIWHKAKKLTKALHQAAKIKGCSDLKDWVDPIVNHFWFCCQTAEGSEERIKDTWQGILHHVCGEHEWAEGKCMHEAHDGETADANTRPKYLTKDSKALAALRKIVLDPKWLKTLHFYVWFRHTSVLESYNSMMTKYVPKRMAFEYAYFIMRVTLAAIDHNYHLSRKPAQRKDGGERGHRKYSKRSQKYHAEVVREEKSYNYFPFLISKMLQRRSQIEGTFSQPSDRNEFDPKQIAPTLAMKEPPPTEVLMKGPSRFLKKSKF</sequence>
<reference evidence="2" key="1">
    <citation type="journal article" date="2023" name="G3 (Bethesda)">
        <title>Whole genome assembly and annotation of the endangered Caribbean coral Acropora cervicornis.</title>
        <authorList>
            <person name="Selwyn J.D."/>
            <person name="Vollmer S.V."/>
        </authorList>
    </citation>
    <scope>NUCLEOTIDE SEQUENCE</scope>
    <source>
        <strain evidence="2">K2</strain>
    </source>
</reference>
<dbReference type="AlphaFoldDB" id="A0AAD9PUQ8"/>
<name>A0AAD9PUQ8_ACRCE</name>
<evidence type="ECO:0000256" key="1">
    <source>
        <dbReference type="SAM" id="MobiDB-lite"/>
    </source>
</evidence>
<evidence type="ECO:0000313" key="3">
    <source>
        <dbReference type="Proteomes" id="UP001249851"/>
    </source>
</evidence>
<accession>A0AAD9PUQ8</accession>
<gene>
    <name evidence="2" type="ORF">P5673_030337</name>
</gene>
<dbReference type="PANTHER" id="PTHR31751">
    <property type="entry name" value="SI:CH211-108C17.2-RELATED-RELATED"/>
    <property type="match status" value="1"/>
</dbReference>
<organism evidence="2 3">
    <name type="scientific">Acropora cervicornis</name>
    <name type="common">Staghorn coral</name>
    <dbReference type="NCBI Taxonomy" id="6130"/>
    <lineage>
        <taxon>Eukaryota</taxon>
        <taxon>Metazoa</taxon>
        <taxon>Cnidaria</taxon>
        <taxon>Anthozoa</taxon>
        <taxon>Hexacorallia</taxon>
        <taxon>Scleractinia</taxon>
        <taxon>Astrocoeniina</taxon>
        <taxon>Acroporidae</taxon>
        <taxon>Acropora</taxon>
    </lineage>
</organism>
<feature type="compositionally biased region" description="Basic residues" evidence="1">
    <location>
        <begin position="744"/>
        <end position="754"/>
    </location>
</feature>